<feature type="transmembrane region" description="Helical" evidence="1">
    <location>
        <begin position="148"/>
        <end position="169"/>
    </location>
</feature>
<feature type="transmembrane region" description="Helical" evidence="1">
    <location>
        <begin position="489"/>
        <end position="508"/>
    </location>
</feature>
<gene>
    <name evidence="2" type="ORF">ACFQZJ_05385</name>
</gene>
<feature type="transmembrane region" description="Helical" evidence="1">
    <location>
        <begin position="338"/>
        <end position="356"/>
    </location>
</feature>
<feature type="transmembrane region" description="Helical" evidence="1">
    <location>
        <begin position="115"/>
        <end position="136"/>
    </location>
</feature>
<evidence type="ECO:0008006" key="4">
    <source>
        <dbReference type="Google" id="ProtNLM"/>
    </source>
</evidence>
<keyword evidence="1" id="KW-0472">Membrane</keyword>
<proteinExistence type="predicted"/>
<evidence type="ECO:0000313" key="3">
    <source>
        <dbReference type="Proteomes" id="UP001597012"/>
    </source>
</evidence>
<organism evidence="2 3">
    <name type="scientific">Maribacter chungangensis</name>
    <dbReference type="NCBI Taxonomy" id="1069117"/>
    <lineage>
        <taxon>Bacteria</taxon>
        <taxon>Pseudomonadati</taxon>
        <taxon>Bacteroidota</taxon>
        <taxon>Flavobacteriia</taxon>
        <taxon>Flavobacteriales</taxon>
        <taxon>Flavobacteriaceae</taxon>
        <taxon>Maribacter</taxon>
    </lineage>
</organism>
<accession>A0ABW3B0Q6</accession>
<dbReference type="RefSeq" id="WP_379932841.1">
    <property type="nucleotide sequence ID" value="NZ_JBHTHY010000003.1"/>
</dbReference>
<feature type="transmembrane region" description="Helical" evidence="1">
    <location>
        <begin position="176"/>
        <end position="195"/>
    </location>
</feature>
<feature type="transmembrane region" description="Helical" evidence="1">
    <location>
        <begin position="21"/>
        <end position="39"/>
    </location>
</feature>
<name>A0ABW3B0Q6_9FLAO</name>
<keyword evidence="1" id="KW-1133">Transmembrane helix</keyword>
<feature type="transmembrane region" description="Helical" evidence="1">
    <location>
        <begin position="401"/>
        <end position="426"/>
    </location>
</feature>
<dbReference type="EMBL" id="JBHTHY010000003">
    <property type="protein sequence ID" value="MFD0796882.1"/>
    <property type="molecule type" value="Genomic_DNA"/>
</dbReference>
<feature type="transmembrane region" description="Helical" evidence="1">
    <location>
        <begin position="432"/>
        <end position="452"/>
    </location>
</feature>
<dbReference type="Proteomes" id="UP001597012">
    <property type="component" value="Unassembled WGS sequence"/>
</dbReference>
<keyword evidence="3" id="KW-1185">Reference proteome</keyword>
<comment type="caution">
    <text evidence="2">The sequence shown here is derived from an EMBL/GenBank/DDBJ whole genome shotgun (WGS) entry which is preliminary data.</text>
</comment>
<protein>
    <recommendedName>
        <fullName evidence="4">ABC transporter permease</fullName>
    </recommendedName>
</protein>
<evidence type="ECO:0000256" key="1">
    <source>
        <dbReference type="SAM" id="Phobius"/>
    </source>
</evidence>
<keyword evidence="1" id="KW-0812">Transmembrane</keyword>
<feature type="transmembrane region" description="Helical" evidence="1">
    <location>
        <begin position="59"/>
        <end position="81"/>
    </location>
</feature>
<feature type="transmembrane region" description="Helical" evidence="1">
    <location>
        <begin position="263"/>
        <end position="285"/>
    </location>
</feature>
<reference evidence="3" key="1">
    <citation type="journal article" date="2019" name="Int. J. Syst. Evol. Microbiol.">
        <title>The Global Catalogue of Microorganisms (GCM) 10K type strain sequencing project: providing services to taxonomists for standard genome sequencing and annotation.</title>
        <authorList>
            <consortium name="The Broad Institute Genomics Platform"/>
            <consortium name="The Broad Institute Genome Sequencing Center for Infectious Disease"/>
            <person name="Wu L."/>
            <person name="Ma J."/>
        </authorList>
    </citation>
    <scope>NUCLEOTIDE SEQUENCE [LARGE SCALE GENOMIC DNA]</scope>
    <source>
        <strain evidence="3">CCUG 61948</strain>
    </source>
</reference>
<sequence length="516" mass="59066">MKHFLAIVKYDYIQRTRTYSFLITLCASLVIAYTFLPAPDAGYSTIRISDYVGYYNSSWVGYITAILTSVFLSLLGFYLITGSIKTDNETRVGQIISTTPITNFIYLLAKTSSNFLLLITLVAIIFLMSIGLFFLYADSFSFEPLQFVQPYLIIAVPTMVFISVLALIFELIFGKYTIVQNALFFFLFSAIMLYTPKTKVQQTLDVFGSKLVTQQLEQTVREIKNTDNNEELGIGYIISSNQETKYFQFNGVDFSTHYVLGRLALVALSFLVLFLVSPFFHRFNVSERKVMKKKKTLLEKQPIVQDISIGDLAIMSKNYSILPLFKTEFLMLMRKGKFWLWLFNIVGMVLLIVLSVDVAHQIVLPVLWFLQVHRFSDITTKETTNGMHYYAFSSYMPLRRLLMAQLSSAVVLMLCLALPLLIRYAVFMNVQALMNVVLGGFFIVLLAAISGLLSKGKKLFEILFFLLTYANLNKVPLLDYFGGYLQTDIYSLKLFTSVFLLIVATFLLRKWKLYNN</sequence>
<evidence type="ECO:0000313" key="2">
    <source>
        <dbReference type="EMBL" id="MFD0796882.1"/>
    </source>
</evidence>